<proteinExistence type="predicted"/>
<keyword evidence="2" id="KW-1185">Reference proteome</keyword>
<dbReference type="EMBL" id="CM011689">
    <property type="protein sequence ID" value="TMS09090.1"/>
    <property type="molecule type" value="Genomic_DNA"/>
</dbReference>
<dbReference type="Proteomes" id="UP000793456">
    <property type="component" value="Chromosome XVI"/>
</dbReference>
<evidence type="ECO:0000313" key="1">
    <source>
        <dbReference type="EMBL" id="TMS09090.1"/>
    </source>
</evidence>
<sequence>MSYFLLNCQGWDIPFVSIYKTQRDAESETQDRESIAEVYKLETNENLRLTLDSMQMPKVEYEEINMDDYSTCHGPRIQSNLTAGRNFVRESHKKTFKSGALDGTPGGQMVAEKFHMDWATVLVSSFGAIVVRCDGRGSGFQGTNLLHRIQKKLGVYEEQDQKDALNFLLKEPYVDKTRVGAFGKVYGGYVTSLLVSVISICMLQSLLYAVNKSLNLCIIIKAQAESIQKPLRFQRDISDCLNLIQGHTQMANLAHRASQFVDKKFLIIHPTADEKVHFQHTAKFIGQLISERANYTLQIYPDEGHFIHSEATRQHLSQSLVNFFEECFRLPEIVFEEALEEESEDEG</sequence>
<gene>
    <name evidence="1" type="ORF">E3U43_014637</name>
</gene>
<evidence type="ECO:0000313" key="2">
    <source>
        <dbReference type="Proteomes" id="UP000793456"/>
    </source>
</evidence>
<accession>A0ACD3QPJ6</accession>
<reference evidence="1" key="1">
    <citation type="submission" date="2018-11" db="EMBL/GenBank/DDBJ databases">
        <title>The sequence and de novo assembly of Larimichthys crocea genome using PacBio and Hi-C technologies.</title>
        <authorList>
            <person name="Xu P."/>
            <person name="Chen B."/>
            <person name="Zhou Z."/>
            <person name="Ke Q."/>
            <person name="Wu Y."/>
            <person name="Bai H."/>
            <person name="Pu F."/>
        </authorList>
    </citation>
    <scope>NUCLEOTIDE SEQUENCE</scope>
    <source>
        <tissue evidence="1">Muscle</tissue>
    </source>
</reference>
<protein>
    <submittedName>
        <fullName evidence="1">Uncharacterized protein</fullName>
    </submittedName>
</protein>
<name>A0ACD3QPJ6_LARCR</name>
<comment type="caution">
    <text evidence="1">The sequence shown here is derived from an EMBL/GenBank/DDBJ whole genome shotgun (WGS) entry which is preliminary data.</text>
</comment>
<organism evidence="1 2">
    <name type="scientific">Larimichthys crocea</name>
    <name type="common">Large yellow croaker</name>
    <name type="synonym">Pseudosciaena crocea</name>
    <dbReference type="NCBI Taxonomy" id="215358"/>
    <lineage>
        <taxon>Eukaryota</taxon>
        <taxon>Metazoa</taxon>
        <taxon>Chordata</taxon>
        <taxon>Craniata</taxon>
        <taxon>Vertebrata</taxon>
        <taxon>Euteleostomi</taxon>
        <taxon>Actinopterygii</taxon>
        <taxon>Neopterygii</taxon>
        <taxon>Teleostei</taxon>
        <taxon>Neoteleostei</taxon>
        <taxon>Acanthomorphata</taxon>
        <taxon>Eupercaria</taxon>
        <taxon>Sciaenidae</taxon>
        <taxon>Larimichthys</taxon>
    </lineage>
</organism>